<dbReference type="SUPFAM" id="SSF51735">
    <property type="entry name" value="NAD(P)-binding Rossmann-fold domains"/>
    <property type="match status" value="1"/>
</dbReference>
<proteinExistence type="predicted"/>
<sequence length="335" mass="35582">MLIIDHASVRKILHNREHELISLVGRTYAEHDRGRSALPHSIFLRFPDQPADRIIGLPAYLDGPPRAGIKWISSFPGNIETGQERASAAIILNSMSTGHPQALVEGSLISAQRTAASAALAARELSVPGARDGLVLIGCGVINLEVLRFVRAALPELSRVTVYDTDPARAQAFAAKIKGLTVGVAGHLEQALQADPLISLATNAATPHLDLTGADPQTTVLHVSLRDLSVETVLAADNVVDDTDHVCRERTSLHLAEQQTGSRDFVTATIGGLIRGEGPSVRTDAGRPRPVIFSPFGLGVLDLALADLVVTRARQQGLGVAVDDFLPVATPQTVH</sequence>
<dbReference type="InterPro" id="IPR036291">
    <property type="entry name" value="NAD(P)-bd_dom_sf"/>
</dbReference>
<evidence type="ECO:0000313" key="1">
    <source>
        <dbReference type="EMBL" id="MCD5312018.1"/>
    </source>
</evidence>
<dbReference type="PIRSF" id="PIRSF001439">
    <property type="entry name" value="CryM"/>
    <property type="match status" value="1"/>
</dbReference>
<dbReference type="RefSeq" id="WP_231441796.1">
    <property type="nucleotide sequence ID" value="NZ_JAJOMB010000006.1"/>
</dbReference>
<reference evidence="1" key="1">
    <citation type="submission" date="2021-11" db="EMBL/GenBank/DDBJ databases">
        <title>Streptomyces corallinus and Kineosporia corallina sp. nov., two new coral-derived marine actinobacteria.</title>
        <authorList>
            <person name="Buangrab K."/>
            <person name="Sutthacheep M."/>
            <person name="Yeemin T."/>
            <person name="Harunari E."/>
            <person name="Igarashi Y."/>
            <person name="Sripreechasak P."/>
            <person name="Kanchanasin P."/>
            <person name="Tanasupawat S."/>
            <person name="Phongsopitanun W."/>
        </authorList>
    </citation>
    <scope>NUCLEOTIDE SEQUENCE</scope>
    <source>
        <strain evidence="1">JCM 31032</strain>
    </source>
</reference>
<dbReference type="GO" id="GO:0016639">
    <property type="term" value="F:oxidoreductase activity, acting on the CH-NH2 group of donors, NAD or NADP as acceptor"/>
    <property type="evidence" value="ECO:0007669"/>
    <property type="project" value="InterPro"/>
</dbReference>
<comment type="caution">
    <text evidence="1">The sequence shown here is derived from an EMBL/GenBank/DDBJ whole genome shotgun (WGS) entry which is preliminary data.</text>
</comment>
<keyword evidence="2" id="KW-1185">Reference proteome</keyword>
<evidence type="ECO:0000313" key="2">
    <source>
        <dbReference type="Proteomes" id="UP001138997"/>
    </source>
</evidence>
<dbReference type="InterPro" id="IPR003462">
    <property type="entry name" value="ODC_Mu_crystall"/>
</dbReference>
<name>A0A9X1NF96_9ACTN</name>
<dbReference type="AlphaFoldDB" id="A0A9X1NF96"/>
<dbReference type="GO" id="GO:0019290">
    <property type="term" value="P:siderophore biosynthetic process"/>
    <property type="evidence" value="ECO:0007669"/>
    <property type="project" value="InterPro"/>
</dbReference>
<accession>A0A9X1NF96</accession>
<protein>
    <submittedName>
        <fullName evidence="1">2,3-diaminopropionate biosynthesis protein SbnB</fullName>
    </submittedName>
</protein>
<dbReference type="Pfam" id="PF02423">
    <property type="entry name" value="OCD_Mu_crystall"/>
    <property type="match status" value="1"/>
</dbReference>
<gene>
    <name evidence="1" type="primary">sbnB</name>
    <name evidence="1" type="ORF">LR394_13990</name>
</gene>
<dbReference type="PANTHER" id="PTHR13812:SF19">
    <property type="entry name" value="KETIMINE REDUCTASE MU-CRYSTALLIN"/>
    <property type="match status" value="1"/>
</dbReference>
<dbReference type="GO" id="GO:0005737">
    <property type="term" value="C:cytoplasm"/>
    <property type="evidence" value="ECO:0007669"/>
    <property type="project" value="TreeGrafter"/>
</dbReference>
<dbReference type="NCBIfam" id="TIGR03944">
    <property type="entry name" value="dehyd_SbnB_fam"/>
    <property type="match status" value="1"/>
</dbReference>
<dbReference type="EMBL" id="JAJOMB010000006">
    <property type="protein sequence ID" value="MCD5312018.1"/>
    <property type="molecule type" value="Genomic_DNA"/>
</dbReference>
<organism evidence="1 2">
    <name type="scientific">Kineosporia babensis</name>
    <dbReference type="NCBI Taxonomy" id="499548"/>
    <lineage>
        <taxon>Bacteria</taxon>
        <taxon>Bacillati</taxon>
        <taxon>Actinomycetota</taxon>
        <taxon>Actinomycetes</taxon>
        <taxon>Kineosporiales</taxon>
        <taxon>Kineosporiaceae</taxon>
        <taxon>Kineosporia</taxon>
    </lineage>
</organism>
<dbReference type="Gene3D" id="3.30.1780.10">
    <property type="entry name" value="ornithine cyclodeaminase, domain 1"/>
    <property type="match status" value="1"/>
</dbReference>
<dbReference type="Gene3D" id="3.40.50.720">
    <property type="entry name" value="NAD(P)-binding Rossmann-like Domain"/>
    <property type="match status" value="1"/>
</dbReference>
<dbReference type="InterPro" id="IPR023401">
    <property type="entry name" value="ODC_N"/>
</dbReference>
<dbReference type="PANTHER" id="PTHR13812">
    <property type="entry name" value="KETIMINE REDUCTASE MU-CRYSTALLIN"/>
    <property type="match status" value="1"/>
</dbReference>
<dbReference type="InterPro" id="IPR023866">
    <property type="entry name" value="SbnB"/>
</dbReference>
<dbReference type="Proteomes" id="UP001138997">
    <property type="component" value="Unassembled WGS sequence"/>
</dbReference>